<dbReference type="Pfam" id="PF00764">
    <property type="entry name" value="Arginosuc_synth"/>
    <property type="match status" value="1"/>
</dbReference>
<name>A0A2K5L343_CERAT</name>
<dbReference type="SUPFAM" id="SSF52402">
    <property type="entry name" value="Adenine nucleotide alpha hydrolases-like"/>
    <property type="match status" value="1"/>
</dbReference>
<evidence type="ECO:0000256" key="6">
    <source>
        <dbReference type="ARBA" id="ARBA00022571"/>
    </source>
</evidence>
<dbReference type="EC" id="6.3.4.5" evidence="3"/>
<evidence type="ECO:0000256" key="9">
    <source>
        <dbReference type="ARBA" id="ARBA00022741"/>
    </source>
</evidence>
<dbReference type="GO" id="GO:0006526">
    <property type="term" value="P:L-arginine biosynthetic process"/>
    <property type="evidence" value="ECO:0007669"/>
    <property type="project" value="UniProtKB-UniPathway"/>
</dbReference>
<dbReference type="InterPro" id="IPR018223">
    <property type="entry name" value="Arginosuc_synth_CS"/>
</dbReference>
<evidence type="ECO:0000256" key="1">
    <source>
        <dbReference type="ARBA" id="ARBA00004967"/>
    </source>
</evidence>
<dbReference type="GO" id="GO:0005524">
    <property type="term" value="F:ATP binding"/>
    <property type="evidence" value="ECO:0007669"/>
    <property type="project" value="UniProtKB-KW"/>
</dbReference>
<dbReference type="InterPro" id="IPR024074">
    <property type="entry name" value="AS_cat/multimer_dom_body"/>
</dbReference>
<dbReference type="PANTHER" id="PTHR11587">
    <property type="entry name" value="ARGININOSUCCINATE SYNTHASE"/>
    <property type="match status" value="1"/>
</dbReference>
<evidence type="ECO:0000256" key="12">
    <source>
        <dbReference type="ARBA" id="ARBA00049077"/>
    </source>
</evidence>
<keyword evidence="7" id="KW-0436">Ligase</keyword>
<keyword evidence="10" id="KW-0067">ATP-binding</keyword>
<dbReference type="InterPro" id="IPR001518">
    <property type="entry name" value="Arginosuc_synth"/>
</dbReference>
<dbReference type="FunFam" id="3.40.50.620:FF:000019">
    <property type="entry name" value="Argininosuccinate synthase"/>
    <property type="match status" value="1"/>
</dbReference>
<dbReference type="GO" id="GO:0004055">
    <property type="term" value="F:argininosuccinate synthase activity"/>
    <property type="evidence" value="ECO:0007669"/>
    <property type="project" value="UniProtKB-EC"/>
</dbReference>
<evidence type="ECO:0000313" key="15">
    <source>
        <dbReference type="Proteomes" id="UP000233060"/>
    </source>
</evidence>
<dbReference type="GO" id="GO:0000050">
    <property type="term" value="P:urea cycle"/>
    <property type="evidence" value="ECO:0007669"/>
    <property type="project" value="UniProtKB-UniPathway"/>
</dbReference>
<dbReference type="InterPro" id="IPR014729">
    <property type="entry name" value="Rossmann-like_a/b/a_fold"/>
</dbReference>
<dbReference type="InterPro" id="IPR048267">
    <property type="entry name" value="Arginosuc_syn_N"/>
</dbReference>
<organism evidence="14 15">
    <name type="scientific">Cercocebus atys</name>
    <name type="common">Sooty mangabey</name>
    <name type="synonym">Cercocebus torquatus atys</name>
    <dbReference type="NCBI Taxonomy" id="9531"/>
    <lineage>
        <taxon>Eukaryota</taxon>
        <taxon>Metazoa</taxon>
        <taxon>Chordata</taxon>
        <taxon>Craniata</taxon>
        <taxon>Vertebrata</taxon>
        <taxon>Euteleostomi</taxon>
        <taxon>Mammalia</taxon>
        <taxon>Eutheria</taxon>
        <taxon>Euarchontoglires</taxon>
        <taxon>Primates</taxon>
        <taxon>Haplorrhini</taxon>
        <taxon>Catarrhini</taxon>
        <taxon>Cercopithecidae</taxon>
        <taxon>Cercopithecinae</taxon>
        <taxon>Cercocebus</taxon>
    </lineage>
</organism>
<dbReference type="AlphaFoldDB" id="A0A2K5L343"/>
<proteinExistence type="predicted"/>
<dbReference type="UniPathway" id="UPA00158">
    <property type="reaction ID" value="UER00272"/>
</dbReference>
<evidence type="ECO:0000256" key="4">
    <source>
        <dbReference type="ARBA" id="ARBA00014810"/>
    </source>
</evidence>
<reference evidence="14" key="1">
    <citation type="submission" date="2025-08" db="UniProtKB">
        <authorList>
            <consortium name="Ensembl"/>
        </authorList>
    </citation>
    <scope>IDENTIFICATION</scope>
</reference>
<dbReference type="GO" id="GO:0005737">
    <property type="term" value="C:cytoplasm"/>
    <property type="evidence" value="ECO:0007669"/>
    <property type="project" value="TreeGrafter"/>
</dbReference>
<evidence type="ECO:0000256" key="3">
    <source>
        <dbReference type="ARBA" id="ARBA00012286"/>
    </source>
</evidence>
<dbReference type="UniPathway" id="UPA00068">
    <property type="reaction ID" value="UER00113"/>
</dbReference>
<evidence type="ECO:0000256" key="7">
    <source>
        <dbReference type="ARBA" id="ARBA00022598"/>
    </source>
</evidence>
<keyword evidence="5" id="KW-0835">Urea cycle</keyword>
<keyword evidence="9" id="KW-0547">Nucleotide-binding</keyword>
<dbReference type="GO" id="GO:0000053">
    <property type="term" value="P:argininosuccinate metabolic process"/>
    <property type="evidence" value="ECO:0007669"/>
    <property type="project" value="TreeGrafter"/>
</dbReference>
<accession>A0A2K5L343</accession>
<dbReference type="Proteomes" id="UP000233060">
    <property type="component" value="Unassembled WGS sequence"/>
</dbReference>
<sequence>MSSKGSVVLAYSGHLDTSCILVWLKEQGYDVIAYLANIGQKEDFQEPGAKKVFIEDVSREFVEFIWLTIRSSTLYEDRYLLGTSLARPCIACKQVEVAQREGAKYVYHGTTGKGNDQVRFELTSYSLAPTDKGHCSLNNARILQPVQGPQ</sequence>
<dbReference type="Gene3D" id="3.40.50.620">
    <property type="entry name" value="HUPs"/>
    <property type="match status" value="1"/>
</dbReference>
<dbReference type="GeneTree" id="ENSGT00390000004524"/>
<dbReference type="OMA" id="QIKVRCC"/>
<feature type="domain" description="Arginosuccinate synthase-like N-terminal" evidence="13">
    <location>
        <begin position="7"/>
        <end position="129"/>
    </location>
</feature>
<dbReference type="Gene3D" id="3.90.1260.10">
    <property type="entry name" value="Argininosuccinate synthetase, chain A, domain 2"/>
    <property type="match status" value="1"/>
</dbReference>
<protein>
    <recommendedName>
        <fullName evidence="4">Argininosuccinate synthase</fullName>
        <ecNumber evidence="3">6.3.4.5</ecNumber>
    </recommendedName>
    <alternativeName>
        <fullName evidence="11">Citrulline--aspartate ligase</fullName>
    </alternativeName>
</protein>
<evidence type="ECO:0000313" key="14">
    <source>
        <dbReference type="Ensembl" id="ENSCATP00000007363.1"/>
    </source>
</evidence>
<evidence type="ECO:0000256" key="11">
    <source>
        <dbReference type="ARBA" id="ARBA00029916"/>
    </source>
</evidence>
<reference evidence="14" key="2">
    <citation type="submission" date="2025-09" db="UniProtKB">
        <authorList>
            <consortium name="Ensembl"/>
        </authorList>
    </citation>
    <scope>IDENTIFICATION</scope>
</reference>
<evidence type="ECO:0000256" key="8">
    <source>
        <dbReference type="ARBA" id="ARBA00022605"/>
    </source>
</evidence>
<dbReference type="PROSITE" id="PS00565">
    <property type="entry name" value="ARGININOSUCCIN_SYN_2"/>
    <property type="match status" value="1"/>
</dbReference>
<evidence type="ECO:0000256" key="2">
    <source>
        <dbReference type="ARBA" id="ARBA00005154"/>
    </source>
</evidence>
<evidence type="ECO:0000256" key="5">
    <source>
        <dbReference type="ARBA" id="ARBA00022436"/>
    </source>
</evidence>
<keyword evidence="6" id="KW-0055">Arginine biosynthesis</keyword>
<keyword evidence="15" id="KW-1185">Reference proteome</keyword>
<dbReference type="Ensembl" id="ENSCATT00000025464.1">
    <property type="protein sequence ID" value="ENSCATP00000007363.1"/>
    <property type="gene ID" value="ENSCATG00000022017.1"/>
</dbReference>
<evidence type="ECO:0000256" key="10">
    <source>
        <dbReference type="ARBA" id="ARBA00022840"/>
    </source>
</evidence>
<comment type="pathway">
    <text evidence="2">Nitrogen metabolism; urea cycle; (N(omega)-L-arginino)succinate from L-aspartate and L-citrulline: step 1/1.</text>
</comment>
<dbReference type="STRING" id="9531.ENSCATP00000007363"/>
<keyword evidence="8" id="KW-0028">Amino-acid biosynthesis</keyword>
<dbReference type="Bgee" id="ENSCATG00000022017">
    <property type="expression patterns" value="Expressed in lymph node and 1 other cell type or tissue"/>
</dbReference>
<dbReference type="PANTHER" id="PTHR11587:SF2">
    <property type="entry name" value="ARGININOSUCCINATE SYNTHASE"/>
    <property type="match status" value="1"/>
</dbReference>
<comment type="catalytic activity">
    <reaction evidence="12">
        <text>L-citrulline + L-aspartate + ATP = 2-(N(omega)-L-arginino)succinate + AMP + diphosphate + H(+)</text>
        <dbReference type="Rhea" id="RHEA:10932"/>
        <dbReference type="ChEBI" id="CHEBI:15378"/>
        <dbReference type="ChEBI" id="CHEBI:29991"/>
        <dbReference type="ChEBI" id="CHEBI:30616"/>
        <dbReference type="ChEBI" id="CHEBI:33019"/>
        <dbReference type="ChEBI" id="CHEBI:57472"/>
        <dbReference type="ChEBI" id="CHEBI:57743"/>
        <dbReference type="ChEBI" id="CHEBI:456215"/>
        <dbReference type="EC" id="6.3.4.5"/>
    </reaction>
</comment>
<comment type="pathway">
    <text evidence="1">Amino-acid biosynthesis; L-arginine biosynthesis; L-arginine from L-ornithine and carbamoyl phosphate: step 2/3.</text>
</comment>
<evidence type="ECO:0000259" key="13">
    <source>
        <dbReference type="Pfam" id="PF00764"/>
    </source>
</evidence>